<accession>A0A015JWV1</accession>
<dbReference type="Proteomes" id="UP000022910">
    <property type="component" value="Unassembled WGS sequence"/>
</dbReference>
<organism evidence="2 3">
    <name type="scientific">Rhizophagus irregularis (strain DAOM 197198w)</name>
    <name type="common">Glomus intraradices</name>
    <dbReference type="NCBI Taxonomy" id="1432141"/>
    <lineage>
        <taxon>Eukaryota</taxon>
        <taxon>Fungi</taxon>
        <taxon>Fungi incertae sedis</taxon>
        <taxon>Mucoromycota</taxon>
        <taxon>Glomeromycotina</taxon>
        <taxon>Glomeromycetes</taxon>
        <taxon>Glomerales</taxon>
        <taxon>Glomeraceae</taxon>
        <taxon>Rhizophagus</taxon>
    </lineage>
</organism>
<dbReference type="SUPFAM" id="SSF81296">
    <property type="entry name" value="E set domains"/>
    <property type="match status" value="1"/>
</dbReference>
<evidence type="ECO:0000313" key="3">
    <source>
        <dbReference type="Proteomes" id="UP000022910"/>
    </source>
</evidence>
<evidence type="ECO:0000256" key="1">
    <source>
        <dbReference type="SAM" id="SignalP"/>
    </source>
</evidence>
<dbReference type="HOGENOM" id="CLU_142413_0_0_1"/>
<keyword evidence="3" id="KW-1185">Reference proteome</keyword>
<comment type="caution">
    <text evidence="2">The sequence shown here is derived from an EMBL/GenBank/DDBJ whole genome shotgun (WGS) entry which is preliminary data.</text>
</comment>
<dbReference type="AlphaFoldDB" id="A0A015JWV1"/>
<dbReference type="EMBL" id="JEMT01029643">
    <property type="protein sequence ID" value="EXX51611.1"/>
    <property type="molecule type" value="Genomic_DNA"/>
</dbReference>
<keyword evidence="1" id="KW-0732">Signal</keyword>
<feature type="chain" id="PRO_5001474527" evidence="1">
    <location>
        <begin position="21"/>
        <end position="123"/>
    </location>
</feature>
<name>A0A015JWV1_RHIIW</name>
<evidence type="ECO:0000313" key="2">
    <source>
        <dbReference type="EMBL" id="EXX51611.1"/>
    </source>
</evidence>
<reference evidence="2 3" key="1">
    <citation type="submission" date="2014-02" db="EMBL/GenBank/DDBJ databases">
        <title>Single nucleus genome sequencing reveals high similarity among nuclei of an endomycorrhizal fungus.</title>
        <authorList>
            <person name="Lin K."/>
            <person name="Geurts R."/>
            <person name="Zhang Z."/>
            <person name="Limpens E."/>
            <person name="Saunders D.G."/>
            <person name="Mu D."/>
            <person name="Pang E."/>
            <person name="Cao H."/>
            <person name="Cha H."/>
            <person name="Lin T."/>
            <person name="Zhou Q."/>
            <person name="Shang Y."/>
            <person name="Li Y."/>
            <person name="Ivanov S."/>
            <person name="Sharma T."/>
            <person name="Velzen R.V."/>
            <person name="Ruijter N.D."/>
            <person name="Aanen D.K."/>
            <person name="Win J."/>
            <person name="Kamoun S."/>
            <person name="Bisseling T."/>
            <person name="Huang S."/>
        </authorList>
    </citation>
    <scope>NUCLEOTIDE SEQUENCE [LARGE SCALE GENOMIC DNA]</scope>
    <source>
        <strain evidence="3">DAOM197198w</strain>
    </source>
</reference>
<gene>
    <name evidence="2" type="ORF">RirG_260290</name>
</gene>
<sequence length="123" mass="13249">MDRNFIFVFILLATLTIINAIPFYKRAASFGPCLNVEDTFSVIHLSATVPVQTPSIFPVCDATGCPIFTGTEYTTSGTFLLNAALPPSYQIVLTIGNLNSSSPQKLFLHNQILACAMATITSS</sequence>
<protein>
    <submittedName>
        <fullName evidence="2">Uncharacterized protein</fullName>
    </submittedName>
</protein>
<dbReference type="InterPro" id="IPR014756">
    <property type="entry name" value="Ig_E-set"/>
</dbReference>
<proteinExistence type="predicted"/>
<feature type="signal peptide" evidence="1">
    <location>
        <begin position="1"/>
        <end position="20"/>
    </location>
</feature>